<accession>A0ABV2RV58</accession>
<gene>
    <name evidence="2" type="ORF">ABIF63_004875</name>
</gene>
<comment type="caution">
    <text evidence="2">The sequence shown here is derived from an EMBL/GenBank/DDBJ whole genome shotgun (WGS) entry which is preliminary data.</text>
</comment>
<dbReference type="PROSITE" id="PS51257">
    <property type="entry name" value="PROKAR_LIPOPROTEIN"/>
    <property type="match status" value="1"/>
</dbReference>
<name>A0ABV2RV58_BRAJP</name>
<dbReference type="Proteomes" id="UP001549291">
    <property type="component" value="Unassembled WGS sequence"/>
</dbReference>
<evidence type="ECO:0000256" key="1">
    <source>
        <dbReference type="SAM" id="SignalP"/>
    </source>
</evidence>
<keyword evidence="1" id="KW-0732">Signal</keyword>
<evidence type="ECO:0000313" key="2">
    <source>
        <dbReference type="EMBL" id="MET4720769.1"/>
    </source>
</evidence>
<reference evidence="2 3" key="1">
    <citation type="submission" date="2024-06" db="EMBL/GenBank/DDBJ databases">
        <title>Genomic Encyclopedia of Type Strains, Phase V (KMG-V): Genome sequencing to study the core and pangenomes of soil and plant-associated prokaryotes.</title>
        <authorList>
            <person name="Whitman W."/>
        </authorList>
    </citation>
    <scope>NUCLEOTIDE SEQUENCE [LARGE SCALE GENOMIC DNA]</scope>
    <source>
        <strain evidence="2 3">USDA 160</strain>
    </source>
</reference>
<evidence type="ECO:0000313" key="3">
    <source>
        <dbReference type="Proteomes" id="UP001549291"/>
    </source>
</evidence>
<dbReference type="RefSeq" id="WP_248888427.1">
    <property type="nucleotide sequence ID" value="NZ_CP066351.1"/>
</dbReference>
<organism evidence="2 3">
    <name type="scientific">Bradyrhizobium japonicum</name>
    <dbReference type="NCBI Taxonomy" id="375"/>
    <lineage>
        <taxon>Bacteria</taxon>
        <taxon>Pseudomonadati</taxon>
        <taxon>Pseudomonadota</taxon>
        <taxon>Alphaproteobacteria</taxon>
        <taxon>Hyphomicrobiales</taxon>
        <taxon>Nitrobacteraceae</taxon>
        <taxon>Bradyrhizobium</taxon>
    </lineage>
</organism>
<protein>
    <submittedName>
        <fullName evidence="2">Uncharacterized protein</fullName>
    </submittedName>
</protein>
<sequence length="139" mass="15283">MLIKTYLLTMITGLACCGAAFAQEHKTYRCKVADVVTLAKDGRLRSDNNSLMRQLYDGAIIDTLTAAVTYRDGTRTIWKMIQEGNSANDYVLTPKTVGLDVAVAATDFVRVRAWKENPTVSFLVFALDTLASGPCEVVR</sequence>
<proteinExistence type="predicted"/>
<dbReference type="EMBL" id="JBEPTQ010000002">
    <property type="protein sequence ID" value="MET4720769.1"/>
    <property type="molecule type" value="Genomic_DNA"/>
</dbReference>
<feature type="signal peptide" evidence="1">
    <location>
        <begin position="1"/>
        <end position="22"/>
    </location>
</feature>
<feature type="chain" id="PRO_5046554128" evidence="1">
    <location>
        <begin position="23"/>
        <end position="139"/>
    </location>
</feature>
<keyword evidence="3" id="KW-1185">Reference proteome</keyword>